<dbReference type="GO" id="GO:0003959">
    <property type="term" value="F:NADPH dehydrogenase activity"/>
    <property type="evidence" value="ECO:0007669"/>
    <property type="project" value="InterPro"/>
</dbReference>
<dbReference type="GO" id="GO:0010181">
    <property type="term" value="F:FMN binding"/>
    <property type="evidence" value="ECO:0007669"/>
    <property type="project" value="InterPro"/>
</dbReference>
<proteinExistence type="predicted"/>
<dbReference type="Proteomes" id="UP000321400">
    <property type="component" value="Unassembled WGS sequence"/>
</dbReference>
<reference evidence="7 8" key="1">
    <citation type="submission" date="2019-07" db="EMBL/GenBank/DDBJ databases">
        <title>Whole genome shotgun sequence of Halolactibacillus alkaliphilus NBRC 103919.</title>
        <authorList>
            <person name="Hosoyama A."/>
            <person name="Uohara A."/>
            <person name="Ohji S."/>
            <person name="Ichikawa N."/>
        </authorList>
    </citation>
    <scope>NUCLEOTIDE SEQUENCE [LARGE SCALE GENOMIC DNA]</scope>
    <source>
        <strain evidence="7 8">NBRC 103919</strain>
    </source>
</reference>
<name>A0A511X572_9BACI</name>
<organism evidence="7 8">
    <name type="scientific">Halolactibacillus alkaliphilus</name>
    <dbReference type="NCBI Taxonomy" id="442899"/>
    <lineage>
        <taxon>Bacteria</taxon>
        <taxon>Bacillati</taxon>
        <taxon>Bacillota</taxon>
        <taxon>Bacilli</taxon>
        <taxon>Bacillales</taxon>
        <taxon>Bacillaceae</taxon>
        <taxon>Halolactibacillus</taxon>
    </lineage>
</organism>
<dbReference type="PANTHER" id="PTHR43303">
    <property type="entry name" value="NADPH DEHYDROGENASE C23G7.10C-RELATED"/>
    <property type="match status" value="1"/>
</dbReference>
<dbReference type="Gene3D" id="3.20.20.70">
    <property type="entry name" value="Aldolase class I"/>
    <property type="match status" value="1"/>
</dbReference>
<comment type="caution">
    <text evidence="7">The sequence shown here is derived from an EMBL/GenBank/DDBJ whole genome shotgun (WGS) entry which is preliminary data.</text>
</comment>
<dbReference type="InterPro" id="IPR001155">
    <property type="entry name" value="OxRdtase_FMN_N"/>
</dbReference>
<keyword evidence="8" id="KW-1185">Reference proteome</keyword>
<dbReference type="STRING" id="442899.SAMN05720591_1604"/>
<evidence type="ECO:0000256" key="4">
    <source>
        <dbReference type="ARBA" id="ARBA00022857"/>
    </source>
</evidence>
<dbReference type="InterPro" id="IPR044152">
    <property type="entry name" value="YqjM-like"/>
</dbReference>
<gene>
    <name evidence="7" type="primary">namA</name>
    <name evidence="7" type="ORF">HAL01_25570</name>
</gene>
<sequence>MAKLFEPYTIKNVTLKNRIVMSPMCMFSVLKEDGIVTPFHVTHYESRAVGGVGLIMIEATAIEARGRIKTTDLGIWSDVHIAGLKHLTERIHAHGAKAAIQLGHAGKKAQTDQSPIAPSQLDNEEVDVMTSSMIDHLIDQFKVAAIRARKANFDVIELHAAHGYLLNQFLSPITNQRTDAFGGNKEKRYHIIEAVIDAVKSVFHGPLFVRISADEYHAAGNTMADFIYFSQRMKEQGIQLIDVSTGGIVNTPIDVYPGYQVKQAETIKHEADIPTGAVGLITDPHHAEEILKNNRADLIFIGRELLRHPYWAKSASDILNAKIKAPTPYERGWA</sequence>
<keyword evidence="5" id="KW-0560">Oxidoreductase</keyword>
<dbReference type="CDD" id="cd02932">
    <property type="entry name" value="OYE_YqiM_FMN"/>
    <property type="match status" value="1"/>
</dbReference>
<protein>
    <submittedName>
        <fullName evidence="7">NADPH dehydrogenase</fullName>
    </submittedName>
</protein>
<keyword evidence="3" id="KW-0288">FMN</keyword>
<dbReference type="PANTHER" id="PTHR43303:SF4">
    <property type="entry name" value="NADPH DEHYDROGENASE C23G7.10C-RELATED"/>
    <property type="match status" value="1"/>
</dbReference>
<dbReference type="EMBL" id="BJYE01000070">
    <property type="protein sequence ID" value="GEN58093.1"/>
    <property type="molecule type" value="Genomic_DNA"/>
</dbReference>
<comment type="cofactor">
    <cofactor evidence="1">
        <name>FMN</name>
        <dbReference type="ChEBI" id="CHEBI:58210"/>
    </cofactor>
</comment>
<evidence type="ECO:0000256" key="1">
    <source>
        <dbReference type="ARBA" id="ARBA00001917"/>
    </source>
</evidence>
<keyword evidence="4" id="KW-0521">NADP</keyword>
<dbReference type="RefSeq" id="WP_089803695.1">
    <property type="nucleotide sequence ID" value="NZ_BJYE01000070.1"/>
</dbReference>
<accession>A0A511X572</accession>
<evidence type="ECO:0000313" key="8">
    <source>
        <dbReference type="Proteomes" id="UP000321400"/>
    </source>
</evidence>
<evidence type="ECO:0000256" key="3">
    <source>
        <dbReference type="ARBA" id="ARBA00022643"/>
    </source>
</evidence>
<dbReference type="NCBIfam" id="NF010047">
    <property type="entry name" value="PRK13523.1"/>
    <property type="match status" value="1"/>
</dbReference>
<evidence type="ECO:0000259" key="6">
    <source>
        <dbReference type="Pfam" id="PF00724"/>
    </source>
</evidence>
<dbReference type="GO" id="GO:0050661">
    <property type="term" value="F:NADP binding"/>
    <property type="evidence" value="ECO:0007669"/>
    <property type="project" value="InterPro"/>
</dbReference>
<evidence type="ECO:0000256" key="5">
    <source>
        <dbReference type="ARBA" id="ARBA00023002"/>
    </source>
</evidence>
<keyword evidence="2" id="KW-0285">Flavoprotein</keyword>
<evidence type="ECO:0000313" key="7">
    <source>
        <dbReference type="EMBL" id="GEN58093.1"/>
    </source>
</evidence>
<evidence type="ECO:0000256" key="2">
    <source>
        <dbReference type="ARBA" id="ARBA00022630"/>
    </source>
</evidence>
<dbReference type="Pfam" id="PF00724">
    <property type="entry name" value="Oxidored_FMN"/>
    <property type="match status" value="1"/>
</dbReference>
<dbReference type="OrthoDB" id="9772736at2"/>
<dbReference type="SUPFAM" id="SSF51395">
    <property type="entry name" value="FMN-linked oxidoreductases"/>
    <property type="match status" value="1"/>
</dbReference>
<feature type="domain" description="NADH:flavin oxidoreductase/NADH oxidase N-terminal" evidence="6">
    <location>
        <begin position="3"/>
        <end position="316"/>
    </location>
</feature>
<dbReference type="AlphaFoldDB" id="A0A511X572"/>
<dbReference type="InterPro" id="IPR013785">
    <property type="entry name" value="Aldolase_TIM"/>
</dbReference>